<comment type="catalytic activity">
    <reaction evidence="8 9">
        <text>5-phospho-alpha-D-ribose 1-diphosphate + nicotinate + ATP + H2O = nicotinate beta-D-ribonucleotide + ADP + phosphate + diphosphate</text>
        <dbReference type="Rhea" id="RHEA:36163"/>
        <dbReference type="ChEBI" id="CHEBI:15377"/>
        <dbReference type="ChEBI" id="CHEBI:30616"/>
        <dbReference type="ChEBI" id="CHEBI:32544"/>
        <dbReference type="ChEBI" id="CHEBI:33019"/>
        <dbReference type="ChEBI" id="CHEBI:43474"/>
        <dbReference type="ChEBI" id="CHEBI:57502"/>
        <dbReference type="ChEBI" id="CHEBI:58017"/>
        <dbReference type="ChEBI" id="CHEBI:456216"/>
        <dbReference type="EC" id="6.3.4.21"/>
    </reaction>
</comment>
<dbReference type="GO" id="GO:0004516">
    <property type="term" value="F:nicotinate phosphoribosyltransferase activity"/>
    <property type="evidence" value="ECO:0007669"/>
    <property type="project" value="UniProtKB-EC"/>
</dbReference>
<keyword evidence="4" id="KW-0597">Phosphoprotein</keyword>
<comment type="similarity">
    <text evidence="2 9">Belongs to the NAPRTase family.</text>
</comment>
<dbReference type="RefSeq" id="WP_289600575.1">
    <property type="nucleotide sequence ID" value="NZ_JAUDCL010000031.1"/>
</dbReference>
<keyword evidence="14" id="KW-1185">Reference proteome</keyword>
<dbReference type="InterPro" id="IPR006405">
    <property type="entry name" value="Nic_PRibTrfase_pncB"/>
</dbReference>
<dbReference type="NCBIfam" id="NF006695">
    <property type="entry name" value="PRK09243.1-2"/>
    <property type="match status" value="1"/>
</dbReference>
<keyword evidence="13" id="KW-0328">Glycosyltransferase</keyword>
<comment type="caution">
    <text evidence="13">The sequence shown here is derived from an EMBL/GenBank/DDBJ whole genome shotgun (WGS) entry which is preliminary data.</text>
</comment>
<evidence type="ECO:0000256" key="2">
    <source>
        <dbReference type="ARBA" id="ARBA00010897"/>
    </source>
</evidence>
<name>A0ABT7UVA0_9FIRM</name>
<comment type="function">
    <text evidence="9">Catalyzes the first step in the biosynthesis of NAD from nicotinic acid, the ATP-dependent synthesis of beta-nicotinate D-ribonucleotide from nicotinate and 5-phospho-D-ribose 1-phosphate.</text>
</comment>
<reference evidence="13 14" key="2">
    <citation type="submission" date="2023-06" db="EMBL/GenBank/DDBJ databases">
        <title>Identification and characterization of horizontal gene transfer across gut microbiota members of farm animals based on homology search.</title>
        <authorList>
            <person name="Schwarzerova J."/>
            <person name="Nykrynova M."/>
            <person name="Jureckova K."/>
            <person name="Cejkova D."/>
            <person name="Rychlik I."/>
        </authorList>
    </citation>
    <scope>NUCLEOTIDE SEQUENCE [LARGE SCALE GENOMIC DNA]</scope>
    <source>
        <strain evidence="13 14">ET340</strain>
    </source>
</reference>
<keyword evidence="6 9" id="KW-0662">Pyridine nucleotide biosynthesis</keyword>
<evidence type="ECO:0000256" key="7">
    <source>
        <dbReference type="ARBA" id="ARBA00022679"/>
    </source>
</evidence>
<sequence length="488" mass="55217">MLDVKRNLTTIMDFYELTMAAGYLEEGYEDKISVFDMFFRKIPDGGGFAIMAGLDTFIDAVENLKFTPEDIEYLRGTGVFNERFLDYLSHFELHCNIWAIPEGTPIFPREPIVTVEGPSIECQLLETLLLVTINHQCLVATKANRIVRSAQGRPVMEFGARRAQGYDAAVYGARAAYIGGCSSTSCVMAARDFGIPASGTMAHSWVQMFPSEYEAFKKYAELYPDSCVLLVDTYNVMKSGVPNAIKVFDEVLKPQGKRPVAIRIDSGDIAYLSKKARKMLDAAGYEDCGICASNSLDEYIVRDLILQEAKIDSFGIGENLITAKSDPVFGGVYKLAAVKDGEDYIPKIKVSESAEKLTIPLLKKVWRIYDHYTKKAMADYVTVYDEEVEVGDGLTLFDPFQTWKERTYTNCSAVCLTTPIYEKGKLVYERPTVKEIRERCTVQLENLWEEMRRFEYPHKYYVDLSQKLWDCQHKMLTELSKVTGKSAE</sequence>
<keyword evidence="5 9" id="KW-0436">Ligase</keyword>
<evidence type="ECO:0000256" key="5">
    <source>
        <dbReference type="ARBA" id="ARBA00022598"/>
    </source>
</evidence>
<dbReference type="Proteomes" id="UP001529380">
    <property type="component" value="Unassembled WGS sequence"/>
</dbReference>
<dbReference type="SUPFAM" id="SSF51690">
    <property type="entry name" value="Nicotinate/Quinolinate PRTase C-terminal domain-like"/>
    <property type="match status" value="1"/>
</dbReference>
<dbReference type="PIRSF" id="PIRSF000484">
    <property type="entry name" value="NAPRT"/>
    <property type="match status" value="1"/>
</dbReference>
<dbReference type="InterPro" id="IPR007229">
    <property type="entry name" value="Nic_PRibTrfase-Fam"/>
</dbReference>
<evidence type="ECO:0000259" key="12">
    <source>
        <dbReference type="Pfam" id="PF17956"/>
    </source>
</evidence>
<dbReference type="Pfam" id="PF17767">
    <property type="entry name" value="NAPRTase_N"/>
    <property type="match status" value="1"/>
</dbReference>
<evidence type="ECO:0000313" key="13">
    <source>
        <dbReference type="EMBL" id="MDM8202238.1"/>
    </source>
</evidence>
<accession>A0ABT7UVA0</accession>
<dbReference type="CDD" id="cd01570">
    <property type="entry name" value="NAPRTase_A"/>
    <property type="match status" value="1"/>
</dbReference>
<dbReference type="InterPro" id="IPR041525">
    <property type="entry name" value="N/Namide_PRibTrfase"/>
</dbReference>
<feature type="domain" description="Nicotinate phosphoribosyltransferase C-terminal" evidence="12">
    <location>
        <begin position="363"/>
        <end position="471"/>
    </location>
</feature>
<evidence type="ECO:0000259" key="11">
    <source>
        <dbReference type="Pfam" id="PF17767"/>
    </source>
</evidence>
<evidence type="ECO:0000256" key="9">
    <source>
        <dbReference type="RuleBase" id="RU365100"/>
    </source>
</evidence>
<evidence type="ECO:0000256" key="6">
    <source>
        <dbReference type="ARBA" id="ARBA00022642"/>
    </source>
</evidence>
<dbReference type="EMBL" id="JAUDCL010000031">
    <property type="protein sequence ID" value="MDM8202238.1"/>
    <property type="molecule type" value="Genomic_DNA"/>
</dbReference>
<protein>
    <recommendedName>
        <fullName evidence="3 9">Nicotinate phosphoribosyltransferase</fullName>
        <ecNumber evidence="3 9">6.3.4.21</ecNumber>
    </recommendedName>
</protein>
<proteinExistence type="inferred from homology"/>
<evidence type="ECO:0000313" key="14">
    <source>
        <dbReference type="Proteomes" id="UP001529380"/>
    </source>
</evidence>
<dbReference type="Pfam" id="PF04095">
    <property type="entry name" value="NAPRTase"/>
    <property type="match status" value="1"/>
</dbReference>
<evidence type="ECO:0000259" key="10">
    <source>
        <dbReference type="Pfam" id="PF04095"/>
    </source>
</evidence>
<reference evidence="13 14" key="3">
    <citation type="submission" date="2023-06" db="EMBL/GenBank/DDBJ databases">
        <authorList>
            <person name="Zeman M."/>
            <person name="Kubasova T."/>
            <person name="Jahodarova E."/>
            <person name="Nykrynova M."/>
            <person name="Rychlik I."/>
        </authorList>
    </citation>
    <scope>NUCLEOTIDE SEQUENCE [LARGE SCALE GENOMIC DNA]</scope>
    <source>
        <strain evidence="13 14">ET340</strain>
    </source>
</reference>
<dbReference type="Gene3D" id="3.20.140.10">
    <property type="entry name" value="nicotinate phosphoribosyltransferase"/>
    <property type="match status" value="1"/>
</dbReference>
<dbReference type="EC" id="6.3.4.21" evidence="3 9"/>
<dbReference type="NCBIfam" id="NF009131">
    <property type="entry name" value="PRK12484.1"/>
    <property type="match status" value="1"/>
</dbReference>
<evidence type="ECO:0000256" key="1">
    <source>
        <dbReference type="ARBA" id="ARBA00004952"/>
    </source>
</evidence>
<organism evidence="13 14">
    <name type="scientific">Allofournierella massiliensis</name>
    <dbReference type="NCBI Taxonomy" id="1650663"/>
    <lineage>
        <taxon>Bacteria</taxon>
        <taxon>Bacillati</taxon>
        <taxon>Bacillota</taxon>
        <taxon>Clostridia</taxon>
        <taxon>Eubacteriales</taxon>
        <taxon>Oscillospiraceae</taxon>
        <taxon>Allofournierella</taxon>
    </lineage>
</organism>
<keyword evidence="7 9" id="KW-0808">Transferase</keyword>
<dbReference type="Pfam" id="PF17956">
    <property type="entry name" value="NAPRTase_C"/>
    <property type="match status" value="1"/>
</dbReference>
<reference evidence="14" key="1">
    <citation type="submission" date="2023-06" db="EMBL/GenBank/DDBJ databases">
        <title>Identification and characterization of horizontal gene transfer across gut microbiota members of farm animals based on homology search.</title>
        <authorList>
            <person name="Zeman M."/>
            <person name="Kubasova T."/>
            <person name="Jahodarova E."/>
            <person name="Nykrynova M."/>
            <person name="Rychlik I."/>
        </authorList>
    </citation>
    <scope>NUCLEOTIDE SEQUENCE [LARGE SCALE GENOMIC DNA]</scope>
    <source>
        <strain evidence="14">ET340</strain>
    </source>
</reference>
<dbReference type="NCBIfam" id="TIGR01513">
    <property type="entry name" value="NAPRTase_put"/>
    <property type="match status" value="1"/>
</dbReference>
<feature type="domain" description="Nicotinate/nicotinamide phosphoribosyltransferase" evidence="10">
    <location>
        <begin position="155"/>
        <end position="323"/>
    </location>
</feature>
<dbReference type="InterPro" id="IPR013785">
    <property type="entry name" value="Aldolase_TIM"/>
</dbReference>
<gene>
    <name evidence="13" type="ORF">QUW08_13185</name>
</gene>
<evidence type="ECO:0000256" key="4">
    <source>
        <dbReference type="ARBA" id="ARBA00022553"/>
    </source>
</evidence>
<dbReference type="PANTHER" id="PTHR11098">
    <property type="entry name" value="NICOTINATE PHOSPHORIBOSYLTRANSFERASE"/>
    <property type="match status" value="1"/>
</dbReference>
<dbReference type="InterPro" id="IPR040727">
    <property type="entry name" value="NAPRTase_N"/>
</dbReference>
<comment type="PTM">
    <text evidence="9">Transiently phosphorylated on a His residue during the reaction cycle. Phosphorylation strongly increases the affinity for substrates and increases the rate of nicotinate D-ribonucleotide production. Dephosphorylation regenerates the low-affinity form of the enzyme, leading to product release.</text>
</comment>
<dbReference type="GO" id="GO:0016757">
    <property type="term" value="F:glycosyltransferase activity"/>
    <property type="evidence" value="ECO:0007669"/>
    <property type="project" value="UniProtKB-KW"/>
</dbReference>
<dbReference type="PANTHER" id="PTHR11098:SF1">
    <property type="entry name" value="NICOTINATE PHOSPHORIBOSYLTRANSFERASE"/>
    <property type="match status" value="1"/>
</dbReference>
<feature type="domain" description="Nicotinate phosphoribosyltransferase N-terminal" evidence="11">
    <location>
        <begin position="12"/>
        <end position="134"/>
    </location>
</feature>
<dbReference type="InterPro" id="IPR036068">
    <property type="entry name" value="Nicotinate_pribotase-like_C"/>
</dbReference>
<dbReference type="SUPFAM" id="SSF54675">
    <property type="entry name" value="Nicotinate/Quinolinate PRTase N-terminal domain-like"/>
    <property type="match status" value="1"/>
</dbReference>
<comment type="pathway">
    <text evidence="1 9">Cofactor biosynthesis; NAD(+) biosynthesis; nicotinate D-ribonucleotide from nicotinate: step 1/1.</text>
</comment>
<evidence type="ECO:0000256" key="3">
    <source>
        <dbReference type="ARBA" id="ARBA00013236"/>
    </source>
</evidence>
<evidence type="ECO:0000256" key="8">
    <source>
        <dbReference type="ARBA" id="ARBA00048668"/>
    </source>
</evidence>
<dbReference type="Gene3D" id="3.20.20.70">
    <property type="entry name" value="Aldolase class I"/>
    <property type="match status" value="1"/>
</dbReference>
<dbReference type="InterPro" id="IPR041619">
    <property type="entry name" value="NAPRTase_C"/>
</dbReference>